<sequence>MVNQEREVSELLAEWSSQKEQLKTIFHERNPENSRELMEHGIQLFVRFLFLSNSLHLSFDGRIFFSQLEIKPVNIEERLAFIKSRPSLYHSFRQLSELMVEQEKLFVKHRAMKKSSRPKA</sequence>
<organism evidence="2 3">
    <name type="scientific">Neobacillus vireti LMG 21834</name>
    <dbReference type="NCBI Taxonomy" id="1131730"/>
    <lineage>
        <taxon>Bacteria</taxon>
        <taxon>Bacillati</taxon>
        <taxon>Bacillota</taxon>
        <taxon>Bacilli</taxon>
        <taxon>Bacillales</taxon>
        <taxon>Bacillaceae</taxon>
        <taxon>Neobacillus</taxon>
    </lineage>
</organism>
<dbReference type="InterPro" id="IPR048427">
    <property type="entry name" value="YpoC"/>
</dbReference>
<dbReference type="RefSeq" id="WP_024030517.1">
    <property type="nucleotide sequence ID" value="NZ_ALAN01000126.1"/>
</dbReference>
<gene>
    <name evidence="2" type="ORF">BAVI_21763</name>
</gene>
<reference evidence="2 3" key="1">
    <citation type="journal article" date="2014" name="Environ. Microbiol.">
        <title>The nitrate-ammonifying and nosZ-carrying bacterium Bacillus vireti is a potent source and sink for nitric and nitrous oxide under high nitrate conditions.</title>
        <authorList>
            <person name="Mania D."/>
            <person name="Heylen K."/>
            <person name="van Spanning R.J."/>
            <person name="Frostegard A."/>
        </authorList>
    </citation>
    <scope>NUCLEOTIDE SEQUENCE [LARGE SCALE GENOMIC DNA]</scope>
    <source>
        <strain evidence="2 3">LMG 21834</strain>
    </source>
</reference>
<keyword evidence="3" id="KW-1185">Reference proteome</keyword>
<dbReference type="Pfam" id="PF21747">
    <property type="entry name" value="YpoC"/>
    <property type="match status" value="1"/>
</dbReference>
<proteinExistence type="predicted"/>
<name>A0AB94IHX0_9BACI</name>
<protein>
    <recommendedName>
        <fullName evidence="1">YpoC-like domain-containing protein</fullName>
    </recommendedName>
</protein>
<dbReference type="AlphaFoldDB" id="A0AB94IHX0"/>
<accession>A0AB94IHX0</accession>
<evidence type="ECO:0000313" key="2">
    <source>
        <dbReference type="EMBL" id="ETI66633.1"/>
    </source>
</evidence>
<feature type="domain" description="YpoC-like" evidence="1">
    <location>
        <begin position="6"/>
        <end position="114"/>
    </location>
</feature>
<comment type="caution">
    <text evidence="2">The sequence shown here is derived from an EMBL/GenBank/DDBJ whole genome shotgun (WGS) entry which is preliminary data.</text>
</comment>
<dbReference type="EMBL" id="ALAN01000126">
    <property type="protein sequence ID" value="ETI66633.1"/>
    <property type="molecule type" value="Genomic_DNA"/>
</dbReference>
<evidence type="ECO:0000313" key="3">
    <source>
        <dbReference type="Proteomes" id="UP000018877"/>
    </source>
</evidence>
<dbReference type="Proteomes" id="UP000018877">
    <property type="component" value="Unassembled WGS sequence"/>
</dbReference>
<evidence type="ECO:0000259" key="1">
    <source>
        <dbReference type="Pfam" id="PF21747"/>
    </source>
</evidence>